<feature type="transmembrane region" description="Helical" evidence="1">
    <location>
        <begin position="1048"/>
        <end position="1067"/>
    </location>
</feature>
<keyword evidence="1" id="KW-0812">Transmembrane</keyword>
<dbReference type="AlphaFoldDB" id="A0AB73T2T2"/>
<accession>A0AB73T2T2</accession>
<dbReference type="Proteomes" id="UP000245412">
    <property type="component" value="Unassembled WGS sequence"/>
</dbReference>
<dbReference type="RefSeq" id="WP_109626687.1">
    <property type="nucleotide sequence ID" value="NZ_CABJAT010000004.1"/>
</dbReference>
<organism evidence="2 3">
    <name type="scientific">Murimonas intestini</name>
    <dbReference type="NCBI Taxonomy" id="1337051"/>
    <lineage>
        <taxon>Bacteria</taxon>
        <taxon>Bacillati</taxon>
        <taxon>Bacillota</taxon>
        <taxon>Clostridia</taxon>
        <taxon>Lachnospirales</taxon>
        <taxon>Lachnospiraceae</taxon>
        <taxon>Murimonas</taxon>
    </lineage>
</organism>
<name>A0AB73T2T2_9FIRM</name>
<dbReference type="EMBL" id="QGGY01000007">
    <property type="protein sequence ID" value="PWJ74996.1"/>
    <property type="molecule type" value="Genomic_DNA"/>
</dbReference>
<feature type="transmembrane region" description="Helical" evidence="1">
    <location>
        <begin position="960"/>
        <end position="980"/>
    </location>
</feature>
<keyword evidence="1" id="KW-1133">Transmembrane helix</keyword>
<evidence type="ECO:0000313" key="2">
    <source>
        <dbReference type="EMBL" id="PWJ74996.1"/>
    </source>
</evidence>
<feature type="transmembrane region" description="Helical" evidence="1">
    <location>
        <begin position="928"/>
        <end position="948"/>
    </location>
</feature>
<evidence type="ECO:0000256" key="1">
    <source>
        <dbReference type="SAM" id="Phobius"/>
    </source>
</evidence>
<reference evidence="2 3" key="1">
    <citation type="submission" date="2018-05" db="EMBL/GenBank/DDBJ databases">
        <authorList>
            <person name="Goeker M."/>
            <person name="Huntemann M."/>
            <person name="Clum A."/>
            <person name="Pillay M."/>
            <person name="Palaniappan K."/>
            <person name="Varghese N."/>
            <person name="Mikhailova N."/>
            <person name="Stamatis D."/>
            <person name="Reddy T."/>
            <person name="Daum C."/>
            <person name="Shapiro N."/>
            <person name="Ivanova N."/>
            <person name="Kyrpides N."/>
            <person name="Woyke T."/>
        </authorList>
    </citation>
    <scope>NUCLEOTIDE SEQUENCE [LARGE SCALE GENOMIC DNA]</scope>
    <source>
        <strain evidence="2 3">DSM 26524</strain>
    </source>
</reference>
<keyword evidence="3" id="KW-1185">Reference proteome</keyword>
<protein>
    <submittedName>
        <fullName evidence="2">Uncharacterized protein</fullName>
    </submittedName>
</protein>
<sequence length="1156" mass="127253">MENISISTELLDYYVPMSVLTPEQDIEFVYSDSFMGVFSIGDDKNMYLTYECTEEAVRWKRVKIFEQVDHFQAVRVGTSDSFIIALISAGKVRYAVTEKPESLDEDGFLEIDFSGVLGGKTLIPNRVILNALDETVTIGIEMKDASGRIEQFTAMVSSGKMERLEYFPLAANYSEVRQAILGRAAGQYVDGMYTYGTYGDTDTLLYTPVMNVFGSTPPAPVRFQAPDGNVDRICTCMLEKREGTHLFICSAQKLYYYPYRSQTDVIKTGGGVPVLLCTDELLEEVRQMISYIEGNRLYVWALNGSGVLSYTFAELADGEPGEFTEPIPFREGVYDFTILNDKMFLCTKDTFMEGEKDADTGLWKLSEIRIDTGLEEVDSVFSYCTKIYIEKGAGTKVKIELSCKDRAGLYVQGIFHRFHTITAEADYMGCVNIVQQADDMNPVEFDVTAGDETVHVNPAEEKREKVLSLDTAEKINTAKIKDIHGEETLLLPNGNPQKIEAAAAGIAALQNSRNSLNGLRASSASAFPNGVTVQFTAEGVIITQLEHPMQINGIFDDILYSIEDVFNLIKKGIEELVSFTITIVGEVWKFIVRIGEDIFSFVLDTIGKIVACAVKLLEFIGIPVHKLLDWLKAFLDIDGAVRIKNACKNLVMLGEKEIENSIDGWKQKMIAGLDDAIGKVEDWAGISGDLPEPGTTGMEKYKMFQNPANMYLSDLIFKNGAVFSAVLPDIAPPDELRLSMKKLSDCIAVTPGFDNFQDLFTELAEEIAEISGSTAGNLLDLLKKLVGIFAVKGLNIAKTLIDAIMDFLKDAIAYMARLIDTPLHIPFVSQVFALFGIEEFSILDVILMVPAFAGNLIYKLVSDAPLIDEDLYNAIENADSIQSVINYLQGVENFEYNSLVSAGQACLEASDKILPRGKTGRTVKAMKWLLGLFSVGEVIAQAYFYGAYGMAGSTNHKQNMVSSGCSFCFTLVGFVCSMVSGNLYSPMNDEFTETTIYTDLWYAKTCSMAAGSATTFVSEWMQKSVVEGETEEETSGDKPGKGITAAKVFKLTFSGISAALCLTALVFESMGLDKARNFKVNGDEQLTDKKIYLTEAAGYILDDLKSITDAVITFLAECGVDFQGYLWGGIIIGRTLVGAGGAIAQFVSYGFLEDYD</sequence>
<keyword evidence="1" id="KW-0472">Membrane</keyword>
<gene>
    <name evidence="2" type="ORF">C7383_1071</name>
</gene>
<proteinExistence type="predicted"/>
<comment type="caution">
    <text evidence="2">The sequence shown here is derived from an EMBL/GenBank/DDBJ whole genome shotgun (WGS) entry which is preliminary data.</text>
</comment>
<evidence type="ECO:0000313" key="3">
    <source>
        <dbReference type="Proteomes" id="UP000245412"/>
    </source>
</evidence>